<name>A0A6M4IM21_9BACT</name>
<dbReference type="AlphaFoldDB" id="A0A6M4IM21"/>
<dbReference type="InterPro" id="IPR005302">
    <property type="entry name" value="MoCF_Sase_C"/>
</dbReference>
<dbReference type="RefSeq" id="WP_171223488.1">
    <property type="nucleotide sequence ID" value="NZ_CP053085.1"/>
</dbReference>
<feature type="domain" description="MOSC" evidence="1">
    <location>
        <begin position="18"/>
        <end position="212"/>
    </location>
</feature>
<accession>A0A6M4IM21</accession>
<dbReference type="PROSITE" id="PS51340">
    <property type="entry name" value="MOSC"/>
    <property type="match status" value="1"/>
</dbReference>
<reference evidence="2 3" key="1">
    <citation type="submission" date="2020-05" db="EMBL/GenBank/DDBJ databases">
        <title>Complete genome sequence of Gemmatimonas greenlandica TET16.</title>
        <authorList>
            <person name="Zeng Y."/>
        </authorList>
    </citation>
    <scope>NUCLEOTIDE SEQUENCE [LARGE SCALE GENOMIC DNA]</scope>
    <source>
        <strain evidence="2 3">TET16</strain>
    </source>
</reference>
<gene>
    <name evidence="2" type="ORF">HKW67_00300</name>
</gene>
<dbReference type="Proteomes" id="UP000500938">
    <property type="component" value="Chromosome"/>
</dbReference>
<dbReference type="KEGG" id="ggr:HKW67_00300"/>
<dbReference type="GO" id="GO:0030170">
    <property type="term" value="F:pyridoxal phosphate binding"/>
    <property type="evidence" value="ECO:0007669"/>
    <property type="project" value="InterPro"/>
</dbReference>
<protein>
    <submittedName>
        <fullName evidence="2">MOSC domain-containing protein</fullName>
    </submittedName>
</protein>
<dbReference type="SUPFAM" id="SSF50800">
    <property type="entry name" value="PK beta-barrel domain-like"/>
    <property type="match status" value="1"/>
</dbReference>
<evidence type="ECO:0000313" key="2">
    <source>
        <dbReference type="EMBL" id="QJR34062.1"/>
    </source>
</evidence>
<keyword evidence="3" id="KW-1185">Reference proteome</keyword>
<dbReference type="Pfam" id="PF03473">
    <property type="entry name" value="MOSC"/>
    <property type="match status" value="1"/>
</dbReference>
<dbReference type="EMBL" id="CP053085">
    <property type="protein sequence ID" value="QJR34062.1"/>
    <property type="molecule type" value="Genomic_DNA"/>
</dbReference>
<sequence length="213" mass="23133">MVLHVAGIWRYPVKTLAGESLHTTHVSSDGIPGDRVIQVYGPEGVRTARRQYKLLGLHGSLDADGRPRIDGNPWNSAAALAAVQEVAGSDAELVEYHGIDRFDILPLLVATDGAVAAFGRDVRRLRPNILIGGVTGLAERTWEGAELQIGDVIIELDSLRARCPITTVDPDTITRDPEVLRDIGRRFGGRIALNARVLRPGNIRVGDRVTLEL</sequence>
<proteinExistence type="predicted"/>
<dbReference type="InterPro" id="IPR011037">
    <property type="entry name" value="Pyrv_Knase-like_insert_dom_sf"/>
</dbReference>
<dbReference type="GO" id="GO:0030151">
    <property type="term" value="F:molybdenum ion binding"/>
    <property type="evidence" value="ECO:0007669"/>
    <property type="project" value="InterPro"/>
</dbReference>
<organism evidence="2 3">
    <name type="scientific">Gemmatimonas groenlandica</name>
    <dbReference type="NCBI Taxonomy" id="2732249"/>
    <lineage>
        <taxon>Bacteria</taxon>
        <taxon>Pseudomonadati</taxon>
        <taxon>Gemmatimonadota</taxon>
        <taxon>Gemmatimonadia</taxon>
        <taxon>Gemmatimonadales</taxon>
        <taxon>Gemmatimonadaceae</taxon>
        <taxon>Gemmatimonas</taxon>
    </lineage>
</organism>
<dbReference type="GO" id="GO:0003824">
    <property type="term" value="F:catalytic activity"/>
    <property type="evidence" value="ECO:0007669"/>
    <property type="project" value="InterPro"/>
</dbReference>
<evidence type="ECO:0000313" key="3">
    <source>
        <dbReference type="Proteomes" id="UP000500938"/>
    </source>
</evidence>
<dbReference type="Gene3D" id="2.40.33.20">
    <property type="entry name" value="PK beta-barrel domain-like"/>
    <property type="match status" value="1"/>
</dbReference>
<evidence type="ECO:0000259" key="1">
    <source>
        <dbReference type="PROSITE" id="PS51340"/>
    </source>
</evidence>